<evidence type="ECO:0000256" key="5">
    <source>
        <dbReference type="ARBA" id="ARBA00022837"/>
    </source>
</evidence>
<comment type="caution">
    <text evidence="9">The sequence shown here is derived from an EMBL/GenBank/DDBJ whole genome shotgun (WGS) entry which is preliminary data.</text>
</comment>
<evidence type="ECO:0000259" key="8">
    <source>
        <dbReference type="SMART" id="SM00642"/>
    </source>
</evidence>
<keyword evidence="9" id="KW-0378">Hydrolase</keyword>
<proteinExistence type="inferred from homology"/>
<dbReference type="EC" id="5.4.99.16" evidence="3"/>
<dbReference type="SMART" id="SM00642">
    <property type="entry name" value="Aamy"/>
    <property type="match status" value="1"/>
</dbReference>
<dbReference type="InterPro" id="IPR017853">
    <property type="entry name" value="GH"/>
</dbReference>
<keyword evidence="9" id="KW-0326">Glycosidase</keyword>
<dbReference type="GO" id="GO:0046872">
    <property type="term" value="F:metal ion binding"/>
    <property type="evidence" value="ECO:0007669"/>
    <property type="project" value="UniProtKB-KW"/>
</dbReference>
<comment type="catalytic activity">
    <reaction evidence="1">
        <text>D-maltose = alpha,alpha-trehalose</text>
        <dbReference type="Rhea" id="RHEA:15145"/>
        <dbReference type="ChEBI" id="CHEBI:16551"/>
        <dbReference type="ChEBI" id="CHEBI:17306"/>
        <dbReference type="EC" id="5.4.99.16"/>
    </reaction>
</comment>
<dbReference type="FunFam" id="3.20.20.80:FF:000055">
    <property type="entry name" value="Trehalose synthase"/>
    <property type="match status" value="1"/>
</dbReference>
<evidence type="ECO:0000256" key="7">
    <source>
        <dbReference type="ARBA" id="ARBA00031378"/>
    </source>
</evidence>
<dbReference type="NCBIfam" id="TIGR02456">
    <property type="entry name" value="treS_nterm"/>
    <property type="match status" value="1"/>
</dbReference>
<evidence type="ECO:0000313" key="10">
    <source>
        <dbReference type="Proteomes" id="UP000032360"/>
    </source>
</evidence>
<dbReference type="InterPro" id="IPR045857">
    <property type="entry name" value="O16G_dom_2"/>
</dbReference>
<dbReference type="Gene3D" id="2.60.40.1180">
    <property type="entry name" value="Golgi alpha-mannosidase II"/>
    <property type="match status" value="1"/>
</dbReference>
<dbReference type="GO" id="GO:0016798">
    <property type="term" value="F:hydrolase activity, acting on glycosyl bonds"/>
    <property type="evidence" value="ECO:0007669"/>
    <property type="project" value="UniProtKB-KW"/>
</dbReference>
<accession>A0A0D8HJE0</accession>
<dbReference type="Gene3D" id="3.90.400.10">
    <property type="entry name" value="Oligo-1,6-glucosidase, Domain 2"/>
    <property type="match status" value="1"/>
</dbReference>
<dbReference type="STRING" id="1280514.AXFE_12520"/>
<feature type="domain" description="Glycosyl hydrolase family 13 catalytic" evidence="8">
    <location>
        <begin position="18"/>
        <end position="411"/>
    </location>
</feature>
<dbReference type="Pfam" id="PF00128">
    <property type="entry name" value="Alpha-amylase"/>
    <property type="match status" value="2"/>
</dbReference>
<dbReference type="SUPFAM" id="SSF51011">
    <property type="entry name" value="Glycosyl hydrolase domain"/>
    <property type="match status" value="1"/>
</dbReference>
<dbReference type="InterPro" id="IPR013780">
    <property type="entry name" value="Glyco_hydro_b"/>
</dbReference>
<dbReference type="PANTHER" id="PTHR10357:SF219">
    <property type="entry name" value="MALTOSE ALPHA-D-GLUCOSYLTRANSFERASE"/>
    <property type="match status" value="1"/>
</dbReference>
<dbReference type="Gene3D" id="3.20.20.80">
    <property type="entry name" value="Glycosidases"/>
    <property type="match status" value="1"/>
</dbReference>
<dbReference type="CDD" id="cd11334">
    <property type="entry name" value="AmyAc_TreS"/>
    <property type="match status" value="1"/>
</dbReference>
<comment type="similarity">
    <text evidence="2">Belongs to the glycosyl hydrolase 13 family. TreS subfamily.</text>
</comment>
<name>A0A0D8HJE0_9ACTN</name>
<keyword evidence="6 9" id="KW-0413">Isomerase</keyword>
<dbReference type="InterPro" id="IPR006047">
    <property type="entry name" value="GH13_cat_dom"/>
</dbReference>
<dbReference type="PATRIC" id="fig|1280514.3.peg.1633"/>
<dbReference type="InterPro" id="IPR012810">
    <property type="entry name" value="TreS/a-amylase_N"/>
</dbReference>
<evidence type="ECO:0000256" key="3">
    <source>
        <dbReference type="ARBA" id="ARBA00012619"/>
    </source>
</evidence>
<protein>
    <recommendedName>
        <fullName evidence="3">maltose alpha-D-glucosyltransferase</fullName>
        <ecNumber evidence="3">5.4.99.16</ecNumber>
    </recommendedName>
    <alternativeName>
        <fullName evidence="7">Maltose alpha-D-glucosyltransferase</fullName>
    </alternativeName>
</protein>
<dbReference type="GO" id="GO:0047471">
    <property type="term" value="F:maltose alpha-D-glucosyltransferase activity"/>
    <property type="evidence" value="ECO:0007669"/>
    <property type="project" value="UniProtKB-EC"/>
</dbReference>
<keyword evidence="4" id="KW-0479">Metal-binding</keyword>
<keyword evidence="5" id="KW-0106">Calcium</keyword>
<dbReference type="Pfam" id="PF16657">
    <property type="entry name" value="Malt_amylase_C"/>
    <property type="match status" value="1"/>
</dbReference>
<organism evidence="9 10">
    <name type="scientific">Acidithrix ferrooxidans</name>
    <dbReference type="NCBI Taxonomy" id="1280514"/>
    <lineage>
        <taxon>Bacteria</taxon>
        <taxon>Bacillati</taxon>
        <taxon>Actinomycetota</taxon>
        <taxon>Acidimicrobiia</taxon>
        <taxon>Acidimicrobiales</taxon>
        <taxon>Acidimicrobiaceae</taxon>
        <taxon>Acidithrix</taxon>
    </lineage>
</organism>
<gene>
    <name evidence="9" type="primary">treS</name>
    <name evidence="9" type="ORF">AXFE_12520</name>
</gene>
<dbReference type="SUPFAM" id="SSF51445">
    <property type="entry name" value="(Trans)glycosidases"/>
    <property type="match status" value="1"/>
</dbReference>
<sequence length="573" mass="66019">MKEFNLKPNWFKNAIFYEVLVRGFFDSNSDGTGDIPGIIEKLDYLEWLGIDTLWLLPFYSSPLKDGGYDISDFMTVLPAYGNVSDVERLLEESHSRGIKVVADLVMNHTSDQHPWFIESSSNTTNAKSDFYVWSDDQEQYKDARIIFVDTERSNWTYNENRGQYYWHRFFSHQPDLNYDNPQVVNEMMQVLHFWLERGLDGFRLDAVPYLFEREGTNCENLVETHNLLKVIRKEVDSKYQNKVLLAEANQLPHEVVEYFGDGDECHMSFHFPIMPKMFMSIKKESSEPLRQAIVQTPPIPNGCQWGIFLRNHDELTLEMVTDEERTFMYQAYAADPRARRNVGIGRRLAPLIDNDRRTAELLHSLLLSMPGSPVLYYGDEILMGDNMYLGDRDSVRTPMQWSSDRNGGFSRSDYASLYLPVLMDPVYGYEALNVESQLLNPSSFLQWLRHMLWIRRGNPVFGTGDFESIENDNDAIFSFVRRDPETGTAILCVNNFARTAMPVSLDISAYEGNIARELLGGVVFPRITSVPYVLTLSAYGTFWFDISASGTSMRSQIEEQEVDQQENDLYGGA</sequence>
<dbReference type="RefSeq" id="WP_235347662.1">
    <property type="nucleotide sequence ID" value="NZ_JXYS01000028.1"/>
</dbReference>
<reference evidence="9 10" key="1">
    <citation type="submission" date="2015-01" db="EMBL/GenBank/DDBJ databases">
        <title>Draft genome of the acidophilic iron oxidizer Acidithrix ferrooxidans strain Py-F3.</title>
        <authorList>
            <person name="Poehlein A."/>
            <person name="Eisen S."/>
            <person name="Schloemann M."/>
            <person name="Johnson B.D."/>
            <person name="Daniel R."/>
            <person name="Muehling M."/>
        </authorList>
    </citation>
    <scope>NUCLEOTIDE SEQUENCE [LARGE SCALE GENOMIC DNA]</scope>
    <source>
        <strain evidence="9 10">Py-F3</strain>
    </source>
</reference>
<evidence type="ECO:0000256" key="6">
    <source>
        <dbReference type="ARBA" id="ARBA00023235"/>
    </source>
</evidence>
<dbReference type="EMBL" id="JXYS01000028">
    <property type="protein sequence ID" value="KJF17867.1"/>
    <property type="molecule type" value="Genomic_DNA"/>
</dbReference>
<dbReference type="PANTHER" id="PTHR10357">
    <property type="entry name" value="ALPHA-AMYLASE FAMILY MEMBER"/>
    <property type="match status" value="1"/>
</dbReference>
<evidence type="ECO:0000256" key="2">
    <source>
        <dbReference type="ARBA" id="ARBA00005496"/>
    </source>
</evidence>
<keyword evidence="10" id="KW-1185">Reference proteome</keyword>
<dbReference type="Proteomes" id="UP000032360">
    <property type="component" value="Unassembled WGS sequence"/>
</dbReference>
<evidence type="ECO:0000256" key="4">
    <source>
        <dbReference type="ARBA" id="ARBA00022723"/>
    </source>
</evidence>
<evidence type="ECO:0000313" key="9">
    <source>
        <dbReference type="EMBL" id="KJF17867.1"/>
    </source>
</evidence>
<dbReference type="GO" id="GO:0005975">
    <property type="term" value="P:carbohydrate metabolic process"/>
    <property type="evidence" value="ECO:0007669"/>
    <property type="project" value="InterPro"/>
</dbReference>
<dbReference type="AlphaFoldDB" id="A0A0D8HJE0"/>
<dbReference type="InterPro" id="IPR032091">
    <property type="entry name" value="Malt_amylase-like_C"/>
</dbReference>
<evidence type="ECO:0000256" key="1">
    <source>
        <dbReference type="ARBA" id="ARBA00001595"/>
    </source>
</evidence>